<evidence type="ECO:0000256" key="2">
    <source>
        <dbReference type="RuleBase" id="RU362080"/>
    </source>
</evidence>
<organism evidence="4 5">
    <name type="scientific">Desulfobacter hydrogenophilus</name>
    <dbReference type="NCBI Taxonomy" id="2291"/>
    <lineage>
        <taxon>Bacteria</taxon>
        <taxon>Pseudomonadati</taxon>
        <taxon>Thermodesulfobacteriota</taxon>
        <taxon>Desulfobacteria</taxon>
        <taxon>Desulfobacterales</taxon>
        <taxon>Desulfobacteraceae</taxon>
        <taxon>Desulfobacter</taxon>
    </lineage>
</organism>
<name>A0A328FH37_9BACT</name>
<dbReference type="Proteomes" id="UP000248798">
    <property type="component" value="Unassembled WGS sequence"/>
</dbReference>
<evidence type="ECO:0000313" key="6">
    <source>
        <dbReference type="Proteomes" id="UP000293902"/>
    </source>
</evidence>
<reference evidence="3 6" key="2">
    <citation type="submission" date="2019-02" db="EMBL/GenBank/DDBJ databases">
        <title>Complete genome sequence of Desulfobacter hydrogenophilus AcRS1.</title>
        <authorList>
            <person name="Marietou A."/>
            <person name="Lund M.B."/>
            <person name="Marshall I.P.G."/>
            <person name="Schreiber L."/>
            <person name="Jorgensen B."/>
        </authorList>
    </citation>
    <scope>NUCLEOTIDE SEQUENCE [LARGE SCALE GENOMIC DNA]</scope>
    <source>
        <strain evidence="3 6">AcRS1</strain>
    </source>
</reference>
<dbReference type="OrthoDB" id="361281at2"/>
<dbReference type="AlphaFoldDB" id="A0A328FH37"/>
<evidence type="ECO:0000313" key="4">
    <source>
        <dbReference type="EMBL" id="RAM03729.1"/>
    </source>
</evidence>
<proteinExistence type="inferred from homology"/>
<accession>A0A328FH37</accession>
<sequence length="85" mass="9292">MSITTISSRELNQDIGRAKREAKKGPVIITDRGRPSYVLITVEEYQVLTGTQQNILDLLAMPGLADTDFDPPSLKDSLCQAADLS</sequence>
<dbReference type="Proteomes" id="UP000293902">
    <property type="component" value="Chromosome"/>
</dbReference>
<dbReference type="SUPFAM" id="SSF143120">
    <property type="entry name" value="YefM-like"/>
    <property type="match status" value="1"/>
</dbReference>
<dbReference type="NCBIfam" id="TIGR01552">
    <property type="entry name" value="phd_fam"/>
    <property type="match status" value="1"/>
</dbReference>
<dbReference type="Pfam" id="PF02604">
    <property type="entry name" value="PhdYeFM_antitox"/>
    <property type="match status" value="1"/>
</dbReference>
<dbReference type="InterPro" id="IPR036165">
    <property type="entry name" value="YefM-like_sf"/>
</dbReference>
<evidence type="ECO:0000313" key="5">
    <source>
        <dbReference type="Proteomes" id="UP000248798"/>
    </source>
</evidence>
<comment type="function">
    <text evidence="2">Antitoxin component of a type II toxin-antitoxin (TA) system.</text>
</comment>
<dbReference type="RefSeq" id="WP_111952973.1">
    <property type="nucleotide sequence ID" value="NZ_CP036313.1"/>
</dbReference>
<dbReference type="EMBL" id="CP036313">
    <property type="protein sequence ID" value="QBH13478.1"/>
    <property type="molecule type" value="Genomic_DNA"/>
</dbReference>
<dbReference type="Gene3D" id="3.40.1620.10">
    <property type="entry name" value="YefM-like domain"/>
    <property type="match status" value="1"/>
</dbReference>
<gene>
    <name evidence="4" type="ORF">DO021_01340</name>
    <name evidence="3" type="ORF">EYB58_11410</name>
</gene>
<reference evidence="4 5" key="1">
    <citation type="submission" date="2018-06" db="EMBL/GenBank/DDBJ databases">
        <title>Complete Genome Sequence of Desulfobacter hydrogenophilus (DSM3380).</title>
        <authorList>
            <person name="Marietou A."/>
            <person name="Schreiber L."/>
            <person name="Marshall I."/>
            <person name="Jorgensen B."/>
        </authorList>
    </citation>
    <scope>NUCLEOTIDE SEQUENCE [LARGE SCALE GENOMIC DNA]</scope>
    <source>
        <strain evidence="4 5">DSM 3380</strain>
    </source>
</reference>
<comment type="similarity">
    <text evidence="1 2">Belongs to the phD/YefM antitoxin family.</text>
</comment>
<dbReference type="InterPro" id="IPR006442">
    <property type="entry name" value="Antitoxin_Phd/YefM"/>
</dbReference>
<evidence type="ECO:0000256" key="1">
    <source>
        <dbReference type="ARBA" id="ARBA00009981"/>
    </source>
</evidence>
<protein>
    <recommendedName>
        <fullName evidence="2">Antitoxin</fullName>
    </recommendedName>
</protein>
<evidence type="ECO:0000313" key="3">
    <source>
        <dbReference type="EMBL" id="QBH13478.1"/>
    </source>
</evidence>
<keyword evidence="6" id="KW-1185">Reference proteome</keyword>
<dbReference type="EMBL" id="QLNI01000002">
    <property type="protein sequence ID" value="RAM03729.1"/>
    <property type="molecule type" value="Genomic_DNA"/>
</dbReference>